<evidence type="ECO:0000313" key="2">
    <source>
        <dbReference type="Proteomes" id="UP000367750"/>
    </source>
</evidence>
<reference evidence="1 2" key="1">
    <citation type="submission" date="2019-09" db="EMBL/GenBank/DDBJ databases">
        <title>Bacillus ochoae sp. nov., Paenibacillus whitsoniae sp. nov., Paenibacillus spiritus sp. nov. Isolated from the Mars Exploration Rover during spacecraft assembly.</title>
        <authorList>
            <person name="Seuylemezian A."/>
            <person name="Vaishampayan P."/>
        </authorList>
    </citation>
    <scope>NUCLEOTIDE SEQUENCE [LARGE SCALE GENOMIC DNA]</scope>
    <source>
        <strain evidence="1 2">MER_111</strain>
    </source>
</reference>
<dbReference type="AlphaFoldDB" id="A0A5J5GI57"/>
<dbReference type="EMBL" id="VYKK01000004">
    <property type="protein sequence ID" value="KAA9007368.1"/>
    <property type="molecule type" value="Genomic_DNA"/>
</dbReference>
<evidence type="ECO:0000313" key="1">
    <source>
        <dbReference type="EMBL" id="KAA9007368.1"/>
    </source>
</evidence>
<proteinExistence type="predicted"/>
<dbReference type="RefSeq" id="WP_150456658.1">
    <property type="nucleotide sequence ID" value="NZ_VYKK01000004.1"/>
</dbReference>
<keyword evidence="2" id="KW-1185">Reference proteome</keyword>
<protein>
    <submittedName>
        <fullName evidence="1">Uncharacterized protein</fullName>
    </submittedName>
</protein>
<name>A0A5J5GI57_9BACL</name>
<gene>
    <name evidence="1" type="ORF">F4V43_02455</name>
</gene>
<sequence length="78" mass="9284">MAKNQPFERSWQEKYYDGDYEWAYEGMVSSEMKSGISDCIRYINSEIVDDEVLWMKENANTGIYFREPFCDEIGFVNN</sequence>
<organism evidence="1 2">
    <name type="scientific">Paenibacillus spiritus</name>
    <dbReference type="NCBI Taxonomy" id="2496557"/>
    <lineage>
        <taxon>Bacteria</taxon>
        <taxon>Bacillati</taxon>
        <taxon>Bacillota</taxon>
        <taxon>Bacilli</taxon>
        <taxon>Bacillales</taxon>
        <taxon>Paenibacillaceae</taxon>
        <taxon>Paenibacillus</taxon>
    </lineage>
</organism>
<comment type="caution">
    <text evidence="1">The sequence shown here is derived from an EMBL/GenBank/DDBJ whole genome shotgun (WGS) entry which is preliminary data.</text>
</comment>
<dbReference type="OrthoDB" id="2664149at2"/>
<dbReference type="Proteomes" id="UP000367750">
    <property type="component" value="Unassembled WGS sequence"/>
</dbReference>
<accession>A0A5J5GI57</accession>